<accession>A0A0G4EBR3</accession>
<proteinExistence type="predicted"/>
<organism evidence="2 3">
    <name type="scientific">Vitrella brassicaformis (strain CCMP3155)</name>
    <dbReference type="NCBI Taxonomy" id="1169540"/>
    <lineage>
        <taxon>Eukaryota</taxon>
        <taxon>Sar</taxon>
        <taxon>Alveolata</taxon>
        <taxon>Colpodellida</taxon>
        <taxon>Vitrellaceae</taxon>
        <taxon>Vitrella</taxon>
    </lineage>
</organism>
<dbReference type="OMA" id="ECHIARS"/>
<evidence type="ECO:0008006" key="4">
    <source>
        <dbReference type="Google" id="ProtNLM"/>
    </source>
</evidence>
<evidence type="ECO:0000256" key="1">
    <source>
        <dbReference type="SAM" id="MobiDB-lite"/>
    </source>
</evidence>
<dbReference type="PANTHER" id="PTHR21530:SF7">
    <property type="entry name" value="TRAB DOMAIN-CONTAINING PROTEIN"/>
    <property type="match status" value="1"/>
</dbReference>
<dbReference type="Pfam" id="PF01963">
    <property type="entry name" value="TraB_PrgY_gumN"/>
    <property type="match status" value="1"/>
</dbReference>
<dbReference type="VEuPathDB" id="CryptoDB:Vbra_6920"/>
<dbReference type="CDD" id="cd14726">
    <property type="entry name" value="TraB_PrgY-like"/>
    <property type="match status" value="1"/>
</dbReference>
<gene>
    <name evidence="2" type="ORF">Vbra_6920</name>
</gene>
<dbReference type="InParanoid" id="A0A0G4EBR3"/>
<feature type="region of interest" description="Disordered" evidence="1">
    <location>
        <begin position="1"/>
        <end position="29"/>
    </location>
</feature>
<dbReference type="Proteomes" id="UP000041254">
    <property type="component" value="Unassembled WGS sequence"/>
</dbReference>
<dbReference type="PANTHER" id="PTHR21530">
    <property type="entry name" value="PHEROMONE SHUTDOWN PROTEIN"/>
    <property type="match status" value="1"/>
</dbReference>
<dbReference type="OrthoDB" id="48306at2759"/>
<dbReference type="STRING" id="1169540.A0A0G4EBR3"/>
<dbReference type="EMBL" id="CDMY01000138">
    <property type="protein sequence ID" value="CEL93085.1"/>
    <property type="molecule type" value="Genomic_DNA"/>
</dbReference>
<dbReference type="InterPro" id="IPR046345">
    <property type="entry name" value="TraB_PrgY-like"/>
</dbReference>
<dbReference type="InterPro" id="IPR002816">
    <property type="entry name" value="TraB/PrgY/GumN_fam"/>
</dbReference>
<reference evidence="2 3" key="1">
    <citation type="submission" date="2014-11" db="EMBL/GenBank/DDBJ databases">
        <authorList>
            <person name="Zhu J."/>
            <person name="Qi W."/>
            <person name="Song R."/>
        </authorList>
    </citation>
    <scope>NUCLEOTIDE SEQUENCE [LARGE SCALE GENOMIC DNA]</scope>
</reference>
<evidence type="ECO:0000313" key="3">
    <source>
        <dbReference type="Proteomes" id="UP000041254"/>
    </source>
</evidence>
<protein>
    <recommendedName>
        <fullName evidence="4">TraB family protein</fullName>
    </recommendedName>
</protein>
<evidence type="ECO:0000313" key="2">
    <source>
        <dbReference type="EMBL" id="CEL93085.1"/>
    </source>
</evidence>
<sequence length="357" mass="39695">MDLHSVRDHSPLRRERERKEPHDSTSSRRELISQRLVGAGTTLASAAVGWHVLTLPKEACASSVLCDETVAILRDRQTGREVVLVGTAHISTVSANLVKSIIDETRPTAVFVELDKSRFRLPDGNDAAPQVGSARPGWLQAMGQLRNIILRPDVSWSDKWRDVNAAVIGYAIGNLYQTIAKQGFKPGEEFLVAALEADRLNAELILGDRPVRTTLRRLSDALNSIGLNDLLKRLETIEFSPRVMDALTEAGVGDPNDIDQLTPEQLRSLVEVIKQPAVAEEMFESFKDALPEVYTVMIQERDEYMAARIRESDQPRMVAVVGLGHMKGIIKNLGYETVSCTSLTRRRQEEELLVPVN</sequence>
<keyword evidence="3" id="KW-1185">Reference proteome</keyword>
<dbReference type="AlphaFoldDB" id="A0A0G4EBR3"/>
<name>A0A0G4EBR3_VITBC</name>